<sequence>MADEAKRRGPRSKTRVARAIRKLEEEAGGELSKHWRKEFLVALAETSNVTRSAKAANVAPGRAYKVRREEPGFRKAWHEALCEGYDHLEMEVLRRLRDGDFTSADGGKFDFASALRVLTAHRDTVGRQRALDTDADEAAVIASINAKLDIIKEREKQFNAALAGDGVYKIEGGDETALRRC</sequence>
<keyword evidence="2" id="KW-1185">Reference proteome</keyword>
<evidence type="ECO:0008006" key="3">
    <source>
        <dbReference type="Google" id="ProtNLM"/>
    </source>
</evidence>
<proteinExistence type="predicted"/>
<comment type="caution">
    <text evidence="1">The sequence shown here is derived from an EMBL/GenBank/DDBJ whole genome shotgun (WGS) entry which is preliminary data.</text>
</comment>
<dbReference type="Proteomes" id="UP000561438">
    <property type="component" value="Unassembled WGS sequence"/>
</dbReference>
<dbReference type="EMBL" id="JABWGV010000002">
    <property type="protein sequence ID" value="NVD44664.1"/>
    <property type="molecule type" value="Genomic_DNA"/>
</dbReference>
<dbReference type="AlphaFoldDB" id="A0A850GYF6"/>
<evidence type="ECO:0000313" key="2">
    <source>
        <dbReference type="Proteomes" id="UP000561438"/>
    </source>
</evidence>
<evidence type="ECO:0000313" key="1">
    <source>
        <dbReference type="EMBL" id="NVD44664.1"/>
    </source>
</evidence>
<name>A0A850GYF6_9SPHN</name>
<dbReference type="RefSeq" id="WP_176266977.1">
    <property type="nucleotide sequence ID" value="NZ_JABWGV010000002.1"/>
</dbReference>
<accession>A0A850GYF6</accession>
<protein>
    <recommendedName>
        <fullName evidence="3">Terminase</fullName>
    </recommendedName>
</protein>
<gene>
    <name evidence="1" type="ORF">HUV48_06480</name>
</gene>
<organism evidence="1 2">
    <name type="scientific">Qipengyuania atrilutea</name>
    <dbReference type="NCBI Taxonomy" id="2744473"/>
    <lineage>
        <taxon>Bacteria</taxon>
        <taxon>Pseudomonadati</taxon>
        <taxon>Pseudomonadota</taxon>
        <taxon>Alphaproteobacteria</taxon>
        <taxon>Sphingomonadales</taxon>
        <taxon>Erythrobacteraceae</taxon>
        <taxon>Qipengyuania</taxon>
    </lineage>
</organism>
<reference evidence="1 2" key="1">
    <citation type="submission" date="2020-06" db="EMBL/GenBank/DDBJ databases">
        <title>Altererythrobacter sp. HHU K3-1.</title>
        <authorList>
            <person name="Zhang D."/>
            <person name="Xue H."/>
        </authorList>
    </citation>
    <scope>NUCLEOTIDE SEQUENCE [LARGE SCALE GENOMIC DNA]</scope>
    <source>
        <strain evidence="1 2">HHU K3-1</strain>
    </source>
</reference>